<keyword evidence="2" id="KW-1185">Reference proteome</keyword>
<dbReference type="RefSeq" id="WP_182327507.1">
    <property type="nucleotide sequence ID" value="NZ_CP058554.1"/>
</dbReference>
<dbReference type="Gene3D" id="1.25.40.10">
    <property type="entry name" value="Tetratricopeptide repeat domain"/>
    <property type="match status" value="1"/>
</dbReference>
<dbReference type="Proteomes" id="UP000515240">
    <property type="component" value="Chromosome"/>
</dbReference>
<dbReference type="InterPro" id="IPR011990">
    <property type="entry name" value="TPR-like_helical_dom_sf"/>
</dbReference>
<protein>
    <submittedName>
        <fullName evidence="1">Uncharacterized protein</fullName>
    </submittedName>
</protein>
<proteinExistence type="predicted"/>
<dbReference type="SUPFAM" id="SSF48452">
    <property type="entry name" value="TPR-like"/>
    <property type="match status" value="1"/>
</dbReference>
<dbReference type="EMBL" id="CP058554">
    <property type="protein sequence ID" value="QMV73103.1"/>
    <property type="molecule type" value="Genomic_DNA"/>
</dbReference>
<reference evidence="1 2" key="1">
    <citation type="journal article" date="2020" name="G3 (Bethesda)">
        <title>CeMbio - The Caenorhabditis elegans Microbiome Resource.</title>
        <authorList>
            <person name="Dirksen P."/>
            <person name="Assie A."/>
            <person name="Zimmermann J."/>
            <person name="Zhang F."/>
            <person name="Tietje A.M."/>
            <person name="Marsh S.A."/>
            <person name="Felix M.A."/>
            <person name="Shapira M."/>
            <person name="Kaleta C."/>
            <person name="Schulenburg H."/>
            <person name="Samuel B."/>
        </authorList>
    </citation>
    <scope>NUCLEOTIDE SEQUENCE [LARGE SCALE GENOMIC DNA]</scope>
    <source>
        <strain evidence="1 2">BIGb0172</strain>
    </source>
</reference>
<dbReference type="KEGG" id="cpis:HS961_09790"/>
<dbReference type="AlphaFoldDB" id="A0A7G5EGH8"/>
<evidence type="ECO:0000313" key="2">
    <source>
        <dbReference type="Proteomes" id="UP000515240"/>
    </source>
</evidence>
<evidence type="ECO:0000313" key="1">
    <source>
        <dbReference type="EMBL" id="QMV73103.1"/>
    </source>
</evidence>
<gene>
    <name evidence="1" type="ORF">HS961_09790</name>
</gene>
<sequence length="110" mass="11793">MREGLEKLLAKGQDSAVLRFGLGQACLKEADYAAAALHLAQAVAQNPQYSAAWKLLGKAQLESGAPDARAQAQASWQQGLQVAEQQGDTQTVKEMTVFLKRLQKLDAAPS</sequence>
<accession>A0A7G5EGH8</accession>
<organism evidence="1 2">
    <name type="scientific">Comamonas piscis</name>
    <dbReference type="NCBI Taxonomy" id="1562974"/>
    <lineage>
        <taxon>Bacteria</taxon>
        <taxon>Pseudomonadati</taxon>
        <taxon>Pseudomonadota</taxon>
        <taxon>Betaproteobacteria</taxon>
        <taxon>Burkholderiales</taxon>
        <taxon>Comamonadaceae</taxon>
        <taxon>Comamonas</taxon>
    </lineage>
</organism>
<name>A0A7G5EGH8_9BURK</name>